<evidence type="ECO:0000313" key="2">
    <source>
        <dbReference type="Proteomes" id="UP000273924"/>
    </source>
</evidence>
<dbReference type="EMBL" id="MH992121">
    <property type="protein sequence ID" value="AYR03751.1"/>
    <property type="molecule type" value="Genomic_DNA"/>
</dbReference>
<protein>
    <submittedName>
        <fullName evidence="1">Uncharacterized protein</fullName>
    </submittedName>
</protein>
<dbReference type="RefSeq" id="YP_010099780.1">
    <property type="nucleotide sequence ID" value="NC_055780.1"/>
</dbReference>
<reference evidence="1 2" key="1">
    <citation type="submission" date="2018-09" db="EMBL/GenBank/DDBJ databases">
        <authorList>
            <person name="Bringhurst R.M."/>
        </authorList>
    </citation>
    <scope>NUCLEOTIDE SEQUENCE [LARGE SCALE GENOMIC DNA]</scope>
</reference>
<dbReference type="GeneID" id="65117471"/>
<name>A0A3G3MB63_9CAUD</name>
<dbReference type="KEGG" id="vg:65117471"/>
<dbReference type="Proteomes" id="UP000273924">
    <property type="component" value="Segment"/>
</dbReference>
<sequence length="37" mass="3803">MIVGVGINVAVVQLVELEIVILVVMGSTPIGHPNYGA</sequence>
<accession>A0A3G3MB63</accession>
<organism evidence="1 2">
    <name type="scientific">Escherichia phage MLF4</name>
    <dbReference type="NCBI Taxonomy" id="2448909"/>
    <lineage>
        <taxon>Viruses</taxon>
        <taxon>Duplodnaviria</taxon>
        <taxon>Heunggongvirae</taxon>
        <taxon>Uroviricota</taxon>
        <taxon>Caudoviricetes</taxon>
        <taxon>Pantevenvirales</taxon>
        <taxon>Straboviridae</taxon>
        <taxon>Tevenvirinae</taxon>
        <taxon>Tequatrovirus</taxon>
        <taxon>Tequatrovirus mlf4</taxon>
    </lineage>
</organism>
<keyword evidence="2" id="KW-1185">Reference proteome</keyword>
<evidence type="ECO:0000313" key="1">
    <source>
        <dbReference type="EMBL" id="AYR03751.1"/>
    </source>
</evidence>
<proteinExistence type="predicted"/>